<dbReference type="EMBL" id="CP163441">
    <property type="protein sequence ID" value="XDQ44085.1"/>
    <property type="molecule type" value="Genomic_DNA"/>
</dbReference>
<dbReference type="SUPFAM" id="SSF52038">
    <property type="entry name" value="Barstar-related"/>
    <property type="match status" value="1"/>
</dbReference>
<dbReference type="Gene3D" id="3.30.370.10">
    <property type="entry name" value="Barstar-like"/>
    <property type="match status" value="1"/>
</dbReference>
<evidence type="ECO:0000256" key="1">
    <source>
        <dbReference type="ARBA" id="ARBA00006845"/>
    </source>
</evidence>
<name>A0AB39QL80_9ACTN</name>
<organism evidence="3">
    <name type="scientific">Streptomyces sp. R39</name>
    <dbReference type="NCBI Taxonomy" id="3238631"/>
    <lineage>
        <taxon>Bacteria</taxon>
        <taxon>Bacillati</taxon>
        <taxon>Actinomycetota</taxon>
        <taxon>Actinomycetes</taxon>
        <taxon>Kitasatosporales</taxon>
        <taxon>Streptomycetaceae</taxon>
        <taxon>Streptomyces</taxon>
    </lineage>
</organism>
<dbReference type="InterPro" id="IPR035905">
    <property type="entry name" value="Barstar-like_sf"/>
</dbReference>
<protein>
    <submittedName>
        <fullName evidence="3">Barstar family protein</fullName>
    </submittedName>
</protein>
<feature type="domain" description="Barstar (barnase inhibitor)" evidence="2">
    <location>
        <begin position="38"/>
        <end position="102"/>
    </location>
</feature>
<dbReference type="AlphaFoldDB" id="A0AB39QL80"/>
<gene>
    <name evidence="3" type="ORF">AB5J52_18445</name>
</gene>
<sequence>MSSFDLTGTSEPWVLIVPEGTAGIRRQLSELTASGGLVHHFDARDLLTEHGVFRSFAEALRFPRYFGWNWDALVDCLDDLCGEVTGGGAGIVGVVHDADLLLRTGYFPLFVSVLCQGADRANSAVDLDGDPLDRPAVAEHFVLEFRDFDREKIAACVEQPDLIVTTGDGFVGAALNPEEWH</sequence>
<comment type="similarity">
    <text evidence="1">Belongs to the barstar family.</text>
</comment>
<evidence type="ECO:0000259" key="2">
    <source>
        <dbReference type="Pfam" id="PF01337"/>
    </source>
</evidence>
<dbReference type="RefSeq" id="WP_369223075.1">
    <property type="nucleotide sequence ID" value="NZ_CP163441.1"/>
</dbReference>
<evidence type="ECO:0000313" key="3">
    <source>
        <dbReference type="EMBL" id="XDQ44085.1"/>
    </source>
</evidence>
<dbReference type="Pfam" id="PF01337">
    <property type="entry name" value="Barstar"/>
    <property type="match status" value="1"/>
</dbReference>
<accession>A0AB39QL80</accession>
<dbReference type="InterPro" id="IPR000468">
    <property type="entry name" value="Barstar"/>
</dbReference>
<reference evidence="3" key="1">
    <citation type="submission" date="2024-07" db="EMBL/GenBank/DDBJ databases">
        <authorList>
            <person name="Yu S.T."/>
        </authorList>
    </citation>
    <scope>NUCLEOTIDE SEQUENCE</scope>
    <source>
        <strain evidence="3">R39</strain>
    </source>
</reference>
<proteinExistence type="inferred from homology"/>